<keyword evidence="5" id="KW-1185">Reference proteome</keyword>
<dbReference type="Gene3D" id="4.10.240.10">
    <property type="entry name" value="Zn(2)-C6 fungal-type DNA-binding domain"/>
    <property type="match status" value="1"/>
</dbReference>
<name>A0A8G0LCH7_9HYPO</name>
<evidence type="ECO:0000259" key="3">
    <source>
        <dbReference type="PROSITE" id="PS50048"/>
    </source>
</evidence>
<feature type="compositionally biased region" description="Basic residues" evidence="2">
    <location>
        <begin position="54"/>
        <end position="63"/>
    </location>
</feature>
<keyword evidence="1" id="KW-0539">Nucleus</keyword>
<dbReference type="InterPro" id="IPR001138">
    <property type="entry name" value="Zn2Cys6_DnaBD"/>
</dbReference>
<dbReference type="SUPFAM" id="SSF57701">
    <property type="entry name" value="Zn2/Cys6 DNA-binding domain"/>
    <property type="match status" value="1"/>
</dbReference>
<dbReference type="CDD" id="cd12148">
    <property type="entry name" value="fungal_TF_MHR"/>
    <property type="match status" value="1"/>
</dbReference>
<evidence type="ECO:0000256" key="1">
    <source>
        <dbReference type="ARBA" id="ARBA00023242"/>
    </source>
</evidence>
<proteinExistence type="predicted"/>
<dbReference type="Pfam" id="PF00172">
    <property type="entry name" value="Zn_clus"/>
    <property type="match status" value="1"/>
</dbReference>
<dbReference type="AlphaFoldDB" id="A0A8G0LCH7"/>
<feature type="region of interest" description="Disordered" evidence="2">
    <location>
        <begin position="51"/>
        <end position="80"/>
    </location>
</feature>
<dbReference type="Proteomes" id="UP000826661">
    <property type="component" value="Chromosome III"/>
</dbReference>
<dbReference type="GO" id="GO:0008270">
    <property type="term" value="F:zinc ion binding"/>
    <property type="evidence" value="ECO:0007669"/>
    <property type="project" value="InterPro"/>
</dbReference>
<dbReference type="PANTHER" id="PTHR47431">
    <property type="entry name" value="ZN(II)2CYS6 TRANSCRIPTION FACTOR (EUROFUNG)-RELATED"/>
    <property type="match status" value="1"/>
</dbReference>
<reference evidence="4 5" key="1">
    <citation type="journal article" date="2021" name="BMC Genomics">
        <title>Telomere-to-telomere genome assembly of asparaginase-producing Trichoderma simmonsii.</title>
        <authorList>
            <person name="Chung D."/>
            <person name="Kwon Y.M."/>
            <person name="Yang Y."/>
        </authorList>
    </citation>
    <scope>NUCLEOTIDE SEQUENCE [LARGE SCALE GENOMIC DNA]</scope>
    <source>
        <strain evidence="4 5">GH-Sj1</strain>
    </source>
</reference>
<evidence type="ECO:0000313" key="5">
    <source>
        <dbReference type="Proteomes" id="UP000826661"/>
    </source>
</evidence>
<protein>
    <recommendedName>
        <fullName evidence="3">Zn(2)-C6 fungal-type domain-containing protein</fullName>
    </recommendedName>
</protein>
<accession>A0A8G0LCH7</accession>
<dbReference type="InterPro" id="IPR036864">
    <property type="entry name" value="Zn2-C6_fun-type_DNA-bd_sf"/>
</dbReference>
<feature type="domain" description="Zn(2)-C6 fungal-type" evidence="3">
    <location>
        <begin position="19"/>
        <end position="48"/>
    </location>
</feature>
<gene>
    <name evidence="4" type="ORF">H0G86_006719</name>
</gene>
<sequence>MSQAKRAVKKMSMPPAKLACLHCRASRTRCDGKLPCHNCEIRARDCSFVPSKRGGSRKRRVQRKSASESEASRSPSSHLLTPKSIEHFINPGAGLRRPETIGEQQSLCAKSETLSVTESIDDHCARIYNSEQAVLNAYYIFLHQYFPILPPPKTRPTLDCPIQWPLSAAEKMIPHQSISPLSLALSAVLALIPLSQETRCTAAACVSFRKALAQKFSQAALQRIDADSEYLDFISDRQIGSMAAVEQLSTSRDPLHPQTPVELESILALLLLSNYEHTERANSLKMTARASQALIIAKNMFLHRLGLENDTFSEAKRRAWWMAYFCAHLCSVVRQSACLNVDDDSHFTTPYPRLESNPEAWLIFLEALRIGVASVKFTASYNKHLSSHADMSRIFEQMKMLDKWVLQVSVRIESYVPVSSSMELDPAYESATAEVMRRLARIRLSSTRIRLHRFQAFSDTPLFAENHCDLSVPNTLNTASSVTSNAEASIAAYNMIQSPPFTNDQSTEICVASALTIARQLQRLPTPKTSDGVICRAMPTCTCCAMQASYVLLMQFYKLHAIPHAAQISSGDLSVDTERLIGELRHGLEDIIGAMNNFAVSFEAIAGMRDEIESAYYIAFPYVATVLY</sequence>
<dbReference type="EMBL" id="CP075866">
    <property type="protein sequence ID" value="QYS99596.1"/>
    <property type="molecule type" value="Genomic_DNA"/>
</dbReference>
<dbReference type="CDD" id="cd00067">
    <property type="entry name" value="GAL4"/>
    <property type="match status" value="1"/>
</dbReference>
<dbReference type="GO" id="GO:0000981">
    <property type="term" value="F:DNA-binding transcription factor activity, RNA polymerase II-specific"/>
    <property type="evidence" value="ECO:0007669"/>
    <property type="project" value="InterPro"/>
</dbReference>
<organism evidence="4 5">
    <name type="scientific">Trichoderma simmonsii</name>
    <dbReference type="NCBI Taxonomy" id="1491479"/>
    <lineage>
        <taxon>Eukaryota</taxon>
        <taxon>Fungi</taxon>
        <taxon>Dikarya</taxon>
        <taxon>Ascomycota</taxon>
        <taxon>Pezizomycotina</taxon>
        <taxon>Sordariomycetes</taxon>
        <taxon>Hypocreomycetidae</taxon>
        <taxon>Hypocreales</taxon>
        <taxon>Hypocreaceae</taxon>
        <taxon>Trichoderma</taxon>
    </lineage>
</organism>
<dbReference type="PROSITE" id="PS00463">
    <property type="entry name" value="ZN2_CY6_FUNGAL_1"/>
    <property type="match status" value="1"/>
</dbReference>
<dbReference type="SMART" id="SM00066">
    <property type="entry name" value="GAL4"/>
    <property type="match status" value="1"/>
</dbReference>
<evidence type="ECO:0000313" key="4">
    <source>
        <dbReference type="EMBL" id="QYS99596.1"/>
    </source>
</evidence>
<evidence type="ECO:0000256" key="2">
    <source>
        <dbReference type="SAM" id="MobiDB-lite"/>
    </source>
</evidence>
<dbReference type="PROSITE" id="PS50048">
    <property type="entry name" value="ZN2_CY6_FUNGAL_2"/>
    <property type="match status" value="1"/>
</dbReference>
<dbReference type="PANTHER" id="PTHR47431:SF5">
    <property type="entry name" value="ZN(II)2CYS6 TRANSCRIPTION FACTOR (EUROFUNG)"/>
    <property type="match status" value="1"/>
</dbReference>